<evidence type="ECO:0000256" key="4">
    <source>
        <dbReference type="ARBA" id="ARBA00022519"/>
    </source>
</evidence>
<evidence type="ECO:0000313" key="10">
    <source>
        <dbReference type="Proteomes" id="UP000176700"/>
    </source>
</evidence>
<proteinExistence type="predicted"/>
<feature type="transmembrane region" description="Helical" evidence="8">
    <location>
        <begin position="140"/>
        <end position="161"/>
    </location>
</feature>
<evidence type="ECO:0000313" key="9">
    <source>
        <dbReference type="EMBL" id="OGZ42435.1"/>
    </source>
</evidence>
<evidence type="ECO:0000256" key="6">
    <source>
        <dbReference type="ARBA" id="ARBA00022989"/>
    </source>
</evidence>
<keyword evidence="6 8" id="KW-1133">Transmembrane helix</keyword>
<dbReference type="Gene3D" id="1.20.1740.10">
    <property type="entry name" value="Amino acid/polyamine transporter I"/>
    <property type="match status" value="1"/>
</dbReference>
<keyword evidence="4" id="KW-0997">Cell inner membrane</keyword>
<dbReference type="InterPro" id="IPR018227">
    <property type="entry name" value="Amino_acid_transport_2"/>
</dbReference>
<dbReference type="PANTHER" id="PTHR22950">
    <property type="entry name" value="AMINO ACID TRANSPORTER"/>
    <property type="match status" value="1"/>
</dbReference>
<organism evidence="9 10">
    <name type="scientific">Candidatus Ryanbacteria bacterium RIFCSPHIGHO2_01_45_13</name>
    <dbReference type="NCBI Taxonomy" id="1802112"/>
    <lineage>
        <taxon>Bacteria</taxon>
        <taxon>Candidatus Ryaniibacteriota</taxon>
    </lineage>
</organism>
<comment type="subcellular location">
    <subcellularLocation>
        <location evidence="1">Cell inner membrane</location>
        <topology evidence="1">Multi-pass membrane protein</topology>
    </subcellularLocation>
</comment>
<keyword evidence="7 8" id="KW-0472">Membrane</keyword>
<sequence>MINGRAIDSLGLLVGMIVGAGMFAIPYVVSRAGLLLGSIYLLLGVSVVAVLHTLYGEVVYVIKERHRLPGYARLCLGAYAGGLATFSMVFGFFGTLLAYGLLMGIFLQQLMGFGSAAINSLLFFVAAPFFLLFDLERVGFINFILTIPLLLFVFLLGLVALPHIDFSDVPLINSAQWFLPYGVFLFSFSGAAAIPEIAEMLKKREGRLFEKIVFLGAIIPAVVYAVFMFAVVGVSGGATTSDAITGLKPFLGGNIVFLGALIGLLAVFTSYLALGLDLRNALSIDYKFGKARSWLLIFIVPLLLFIIGASNLIRVIGLVGGVMIGINGILILALARHIRKYYKHPKGFIPIGTVVPQVVMALFALGIVWQIFTAL</sequence>
<evidence type="ECO:0000256" key="3">
    <source>
        <dbReference type="ARBA" id="ARBA00022475"/>
    </source>
</evidence>
<dbReference type="EMBL" id="MHNI01000018">
    <property type="protein sequence ID" value="OGZ42435.1"/>
    <property type="molecule type" value="Genomic_DNA"/>
</dbReference>
<keyword evidence="2" id="KW-0813">Transport</keyword>
<dbReference type="Proteomes" id="UP000176700">
    <property type="component" value="Unassembled WGS sequence"/>
</dbReference>
<comment type="caution">
    <text evidence="9">The sequence shown here is derived from an EMBL/GenBank/DDBJ whole genome shotgun (WGS) entry which is preliminary data.</text>
</comment>
<feature type="transmembrane region" description="Helical" evidence="8">
    <location>
        <begin position="12"/>
        <end position="29"/>
    </location>
</feature>
<feature type="transmembrane region" description="Helical" evidence="8">
    <location>
        <begin position="74"/>
        <end position="107"/>
    </location>
</feature>
<dbReference type="PANTHER" id="PTHR22950:SF702">
    <property type="entry name" value="AMINO ACID TRANSPORTER PROTEIN"/>
    <property type="match status" value="1"/>
</dbReference>
<keyword evidence="3" id="KW-1003">Cell membrane</keyword>
<feature type="transmembrane region" description="Helical" evidence="8">
    <location>
        <begin position="255"/>
        <end position="274"/>
    </location>
</feature>
<reference evidence="9 10" key="1">
    <citation type="journal article" date="2016" name="Nat. Commun.">
        <title>Thousands of microbial genomes shed light on interconnected biogeochemical processes in an aquifer system.</title>
        <authorList>
            <person name="Anantharaman K."/>
            <person name="Brown C.T."/>
            <person name="Hug L.A."/>
            <person name="Sharon I."/>
            <person name="Castelle C.J."/>
            <person name="Probst A.J."/>
            <person name="Thomas B.C."/>
            <person name="Singh A."/>
            <person name="Wilkins M.J."/>
            <person name="Karaoz U."/>
            <person name="Brodie E.L."/>
            <person name="Williams K.H."/>
            <person name="Hubbard S.S."/>
            <person name="Banfield J.F."/>
        </authorList>
    </citation>
    <scope>NUCLEOTIDE SEQUENCE [LARGE SCALE GENOMIC DNA]</scope>
</reference>
<evidence type="ECO:0008006" key="11">
    <source>
        <dbReference type="Google" id="ProtNLM"/>
    </source>
</evidence>
<evidence type="ECO:0000256" key="7">
    <source>
        <dbReference type="ARBA" id="ARBA00023136"/>
    </source>
</evidence>
<name>A0A1G2FWI7_9BACT</name>
<accession>A0A1G2FWI7</accession>
<dbReference type="GO" id="GO:0005737">
    <property type="term" value="C:cytoplasm"/>
    <property type="evidence" value="ECO:0007669"/>
    <property type="project" value="TreeGrafter"/>
</dbReference>
<evidence type="ECO:0000256" key="5">
    <source>
        <dbReference type="ARBA" id="ARBA00022692"/>
    </source>
</evidence>
<dbReference type="Pfam" id="PF03222">
    <property type="entry name" value="Trp_Tyr_perm"/>
    <property type="match status" value="1"/>
</dbReference>
<feature type="transmembrane region" description="Helical" evidence="8">
    <location>
        <begin position="316"/>
        <end position="335"/>
    </location>
</feature>
<dbReference type="GO" id="GO:0005886">
    <property type="term" value="C:plasma membrane"/>
    <property type="evidence" value="ECO:0007669"/>
    <property type="project" value="UniProtKB-SubCell"/>
</dbReference>
<feature type="transmembrane region" description="Helical" evidence="8">
    <location>
        <begin position="113"/>
        <end position="133"/>
    </location>
</feature>
<feature type="transmembrane region" description="Helical" evidence="8">
    <location>
        <begin position="181"/>
        <end position="201"/>
    </location>
</feature>
<evidence type="ECO:0000256" key="1">
    <source>
        <dbReference type="ARBA" id="ARBA00004429"/>
    </source>
</evidence>
<protein>
    <recommendedName>
        <fullName evidence="11">Amino acid transporter transmembrane domain-containing protein</fullName>
    </recommendedName>
</protein>
<feature type="transmembrane region" description="Helical" evidence="8">
    <location>
        <begin position="294"/>
        <end position="310"/>
    </location>
</feature>
<keyword evidence="5 8" id="KW-0812">Transmembrane</keyword>
<feature type="transmembrane region" description="Helical" evidence="8">
    <location>
        <begin position="347"/>
        <end position="372"/>
    </location>
</feature>
<evidence type="ECO:0000256" key="8">
    <source>
        <dbReference type="SAM" id="Phobius"/>
    </source>
</evidence>
<evidence type="ECO:0000256" key="2">
    <source>
        <dbReference type="ARBA" id="ARBA00022448"/>
    </source>
</evidence>
<dbReference type="AlphaFoldDB" id="A0A1G2FWI7"/>
<dbReference type="GO" id="GO:0015179">
    <property type="term" value="F:L-amino acid transmembrane transporter activity"/>
    <property type="evidence" value="ECO:0007669"/>
    <property type="project" value="TreeGrafter"/>
</dbReference>
<gene>
    <name evidence="9" type="ORF">A2W41_03565</name>
</gene>
<feature type="transmembrane region" description="Helical" evidence="8">
    <location>
        <begin position="35"/>
        <end position="62"/>
    </location>
</feature>
<feature type="transmembrane region" description="Helical" evidence="8">
    <location>
        <begin position="213"/>
        <end position="235"/>
    </location>
</feature>